<evidence type="ECO:0000313" key="9">
    <source>
        <dbReference type="Proteomes" id="UP000694383"/>
    </source>
</evidence>
<dbReference type="Gene3D" id="2.40.10.10">
    <property type="entry name" value="Trypsin-like serine proteases"/>
    <property type="match status" value="2"/>
</dbReference>
<dbReference type="GO" id="GO:0006508">
    <property type="term" value="P:proteolysis"/>
    <property type="evidence" value="ECO:0007669"/>
    <property type="project" value="UniProtKB-KW"/>
</dbReference>
<feature type="domain" description="Peptidase S1" evidence="7">
    <location>
        <begin position="43"/>
        <end position="166"/>
    </location>
</feature>
<keyword evidence="1" id="KW-0645">Protease</keyword>
<keyword evidence="4" id="KW-0720">Serine protease</keyword>
<keyword evidence="3" id="KW-0378">Hydrolase</keyword>
<dbReference type="GeneTree" id="ENSGT00940000163160"/>
<evidence type="ECO:0000313" key="8">
    <source>
        <dbReference type="Ensembl" id="ENSOSIP00000004584.1"/>
    </source>
</evidence>
<keyword evidence="2" id="KW-0732">Signal</keyword>
<dbReference type="Ensembl" id="ENSOSIT00000004899.1">
    <property type="protein sequence ID" value="ENSOSIP00000004584.1"/>
    <property type="gene ID" value="ENSOSIG00000003117.1"/>
</dbReference>
<sequence>YHILTGSEYLFNLFSKIKSFEHFEHVKQFVFGSRYGPNDTVALLGVQNQLGENPHKDNRTIDDFVCYGDKYDYHSKDSICLLLLSAPVNFSEAIQPIALASRRSTFHNGTLSWVTVFDSYDHNETILQEVKASIVGNNQCNCDYEGEEISDKQMCVGLGDEGYDACEVTISSTFVFLLTILMHIHIILSCWP</sequence>
<dbReference type="InterPro" id="IPR043504">
    <property type="entry name" value="Peptidase_S1_PA_chymotrypsin"/>
</dbReference>
<accession>A0A8C7WXH6</accession>
<dbReference type="PANTHER" id="PTHR24253:SF144">
    <property type="entry name" value="CHYMOTRYPSIN-LIKE PROTEASE CTRL-1-RELATED"/>
    <property type="match status" value="1"/>
</dbReference>
<evidence type="ECO:0000256" key="6">
    <source>
        <dbReference type="ARBA" id="ARBA00023180"/>
    </source>
</evidence>
<dbReference type="Proteomes" id="UP000694383">
    <property type="component" value="Unplaced"/>
</dbReference>
<dbReference type="InterPro" id="IPR009003">
    <property type="entry name" value="Peptidase_S1_PA"/>
</dbReference>
<dbReference type="InterPro" id="IPR001254">
    <property type="entry name" value="Trypsin_dom"/>
</dbReference>
<evidence type="ECO:0000259" key="7">
    <source>
        <dbReference type="Pfam" id="PF00089"/>
    </source>
</evidence>
<proteinExistence type="predicted"/>
<protein>
    <recommendedName>
        <fullName evidence="7">Peptidase S1 domain-containing protein</fullName>
    </recommendedName>
</protein>
<evidence type="ECO:0000256" key="4">
    <source>
        <dbReference type="ARBA" id="ARBA00022825"/>
    </source>
</evidence>
<dbReference type="Pfam" id="PF00089">
    <property type="entry name" value="Trypsin"/>
    <property type="match status" value="1"/>
</dbReference>
<dbReference type="GO" id="GO:0004252">
    <property type="term" value="F:serine-type endopeptidase activity"/>
    <property type="evidence" value="ECO:0007669"/>
    <property type="project" value="InterPro"/>
</dbReference>
<reference evidence="8" key="1">
    <citation type="submission" date="2025-08" db="UniProtKB">
        <authorList>
            <consortium name="Ensembl"/>
        </authorList>
    </citation>
    <scope>IDENTIFICATION</scope>
</reference>
<keyword evidence="6" id="KW-0325">Glycoprotein</keyword>
<keyword evidence="9" id="KW-1185">Reference proteome</keyword>
<reference evidence="8" key="2">
    <citation type="submission" date="2025-09" db="UniProtKB">
        <authorList>
            <consortium name="Ensembl"/>
        </authorList>
    </citation>
    <scope>IDENTIFICATION</scope>
</reference>
<dbReference type="PANTHER" id="PTHR24253">
    <property type="entry name" value="TRANSMEMBRANE PROTEASE SERINE"/>
    <property type="match status" value="1"/>
</dbReference>
<organism evidence="8 9">
    <name type="scientific">Oryzias sinensis</name>
    <name type="common">Chinese medaka</name>
    <dbReference type="NCBI Taxonomy" id="183150"/>
    <lineage>
        <taxon>Eukaryota</taxon>
        <taxon>Metazoa</taxon>
        <taxon>Chordata</taxon>
        <taxon>Craniata</taxon>
        <taxon>Vertebrata</taxon>
        <taxon>Euteleostomi</taxon>
        <taxon>Actinopterygii</taxon>
        <taxon>Neopterygii</taxon>
        <taxon>Teleostei</taxon>
        <taxon>Neoteleostei</taxon>
        <taxon>Acanthomorphata</taxon>
        <taxon>Ovalentaria</taxon>
        <taxon>Atherinomorphae</taxon>
        <taxon>Beloniformes</taxon>
        <taxon>Adrianichthyidae</taxon>
        <taxon>Oryziinae</taxon>
        <taxon>Oryzias</taxon>
    </lineage>
</organism>
<evidence type="ECO:0000256" key="5">
    <source>
        <dbReference type="ARBA" id="ARBA00023157"/>
    </source>
</evidence>
<evidence type="ECO:0000256" key="1">
    <source>
        <dbReference type="ARBA" id="ARBA00022670"/>
    </source>
</evidence>
<evidence type="ECO:0000256" key="3">
    <source>
        <dbReference type="ARBA" id="ARBA00022801"/>
    </source>
</evidence>
<dbReference type="AlphaFoldDB" id="A0A8C7WXH6"/>
<name>A0A8C7WXH6_9TELE</name>
<keyword evidence="5" id="KW-1015">Disulfide bond</keyword>
<dbReference type="SUPFAM" id="SSF50494">
    <property type="entry name" value="Trypsin-like serine proteases"/>
    <property type="match status" value="1"/>
</dbReference>
<evidence type="ECO:0000256" key="2">
    <source>
        <dbReference type="ARBA" id="ARBA00022729"/>
    </source>
</evidence>